<reference evidence="1" key="1">
    <citation type="submission" date="2020-03" db="EMBL/GenBank/DDBJ databases">
        <title>The deep terrestrial virosphere.</title>
        <authorList>
            <person name="Holmfeldt K."/>
            <person name="Nilsson E."/>
            <person name="Simone D."/>
            <person name="Lopez-Fernandez M."/>
            <person name="Wu X."/>
            <person name="de Brujin I."/>
            <person name="Lundin D."/>
            <person name="Andersson A."/>
            <person name="Bertilsson S."/>
            <person name="Dopson M."/>
        </authorList>
    </citation>
    <scope>NUCLEOTIDE SEQUENCE</scope>
    <source>
        <strain evidence="1">MM415B04369</strain>
    </source>
</reference>
<proteinExistence type="predicted"/>
<protein>
    <recommendedName>
        <fullName evidence="2">Holin</fullName>
    </recommendedName>
</protein>
<evidence type="ECO:0008006" key="2">
    <source>
        <dbReference type="Google" id="ProtNLM"/>
    </source>
</evidence>
<gene>
    <name evidence="1" type="ORF">MM415B04369_0010</name>
</gene>
<accession>A0A6M3LJ25</accession>
<dbReference type="AlphaFoldDB" id="A0A6M3LJ25"/>
<sequence length="63" mass="6824">MNVLQLVLIERIVIPILKSLALAFEAHAKQTPDTTDDLVAGLCLALIAALETPETISKLKEVK</sequence>
<evidence type="ECO:0000313" key="1">
    <source>
        <dbReference type="EMBL" id="QJA93088.1"/>
    </source>
</evidence>
<dbReference type="EMBL" id="MT143121">
    <property type="protein sequence ID" value="QJA93088.1"/>
    <property type="molecule type" value="Genomic_DNA"/>
</dbReference>
<organism evidence="1">
    <name type="scientific">viral metagenome</name>
    <dbReference type="NCBI Taxonomy" id="1070528"/>
    <lineage>
        <taxon>unclassified sequences</taxon>
        <taxon>metagenomes</taxon>
        <taxon>organismal metagenomes</taxon>
    </lineage>
</organism>
<name>A0A6M3LJ25_9ZZZZ</name>